<reference evidence="5" key="1">
    <citation type="submission" date="2020-08" db="EMBL/GenBank/DDBJ databases">
        <authorList>
            <person name="Cejkova D."/>
            <person name="Kubasova T."/>
            <person name="Jahodarova E."/>
            <person name="Rychlik I."/>
        </authorList>
    </citation>
    <scope>NUCLEOTIDE SEQUENCE</scope>
    <source>
        <strain evidence="5">An559</strain>
    </source>
</reference>
<protein>
    <submittedName>
        <fullName evidence="5">ABC transporter ATP-binding protein</fullName>
    </submittedName>
</protein>
<evidence type="ECO:0000259" key="4">
    <source>
        <dbReference type="PROSITE" id="PS50893"/>
    </source>
</evidence>
<dbReference type="Pfam" id="PF00005">
    <property type="entry name" value="ABC_tran"/>
    <property type="match status" value="1"/>
</dbReference>
<dbReference type="SMART" id="SM00382">
    <property type="entry name" value="AAA"/>
    <property type="match status" value="1"/>
</dbReference>
<dbReference type="GO" id="GO:0016887">
    <property type="term" value="F:ATP hydrolysis activity"/>
    <property type="evidence" value="ECO:0007669"/>
    <property type="project" value="InterPro"/>
</dbReference>
<accession>A0A939BFT9</accession>
<gene>
    <name evidence="5" type="ORF">H6A12_12495</name>
</gene>
<dbReference type="InterPro" id="IPR027417">
    <property type="entry name" value="P-loop_NTPase"/>
</dbReference>
<evidence type="ECO:0000256" key="3">
    <source>
        <dbReference type="ARBA" id="ARBA00022840"/>
    </source>
</evidence>
<feature type="domain" description="ABC transporter" evidence="4">
    <location>
        <begin position="5"/>
        <end position="227"/>
    </location>
</feature>
<keyword evidence="3 5" id="KW-0067">ATP-binding</keyword>
<dbReference type="EMBL" id="JACJKY010000035">
    <property type="protein sequence ID" value="MBM6921958.1"/>
    <property type="molecule type" value="Genomic_DNA"/>
</dbReference>
<keyword evidence="6" id="KW-1185">Reference proteome</keyword>
<dbReference type="Proteomes" id="UP000774750">
    <property type="component" value="Unassembled WGS sequence"/>
</dbReference>
<dbReference type="GO" id="GO:0005524">
    <property type="term" value="F:ATP binding"/>
    <property type="evidence" value="ECO:0007669"/>
    <property type="project" value="UniProtKB-KW"/>
</dbReference>
<organism evidence="5 6">
    <name type="scientific">Merdimmobilis hominis</name>
    <dbReference type="NCBI Taxonomy" id="2897707"/>
    <lineage>
        <taxon>Bacteria</taxon>
        <taxon>Bacillati</taxon>
        <taxon>Bacillota</taxon>
        <taxon>Clostridia</taxon>
        <taxon>Eubacteriales</taxon>
        <taxon>Oscillospiraceae</taxon>
        <taxon>Merdimmobilis</taxon>
    </lineage>
</organism>
<name>A0A939BFT9_9FIRM</name>
<dbReference type="InterPro" id="IPR003593">
    <property type="entry name" value="AAA+_ATPase"/>
</dbReference>
<evidence type="ECO:0000256" key="2">
    <source>
        <dbReference type="ARBA" id="ARBA00022741"/>
    </source>
</evidence>
<evidence type="ECO:0000313" key="5">
    <source>
        <dbReference type="EMBL" id="MBM6921958.1"/>
    </source>
</evidence>
<reference evidence="5" key="2">
    <citation type="journal article" date="2021" name="Sci. Rep.">
        <title>The distribution of antibiotic resistance genes in chicken gut microbiota commensals.</title>
        <authorList>
            <person name="Juricova H."/>
            <person name="Matiasovicova J."/>
            <person name="Kubasova T."/>
            <person name="Cejkova D."/>
            <person name="Rychlik I."/>
        </authorList>
    </citation>
    <scope>NUCLEOTIDE SEQUENCE</scope>
    <source>
        <strain evidence="5">An559</strain>
    </source>
</reference>
<dbReference type="SUPFAM" id="SSF52540">
    <property type="entry name" value="P-loop containing nucleoside triphosphate hydrolases"/>
    <property type="match status" value="1"/>
</dbReference>
<dbReference type="PROSITE" id="PS50893">
    <property type="entry name" value="ABC_TRANSPORTER_2"/>
    <property type="match status" value="1"/>
</dbReference>
<evidence type="ECO:0000256" key="1">
    <source>
        <dbReference type="ARBA" id="ARBA00022448"/>
    </source>
</evidence>
<dbReference type="PANTHER" id="PTHR42939:SF1">
    <property type="entry name" value="ABC TRANSPORTER ATP-BINDING PROTEIN ALBC-RELATED"/>
    <property type="match status" value="1"/>
</dbReference>
<sequence>MTPILTCEHLTKTYGIFCALDDVSFTIEPGKIVGLLGENGAGKSTLLKILAGMLTKTSGSAQIAGNEPGVLTKSYVSYLPDKSYLQEWMKLSDLFTLFSGFFADFDLQKAQGMAKDLGLSEKARLKAMSKGMQEKVHLILTMSRRAKLYLLDEPIGGVDPAARDYILDTILTNFSEDASILISTHMIADVEQILDEAIFLKQGKLILHAPVDELRETHHQSVDALFREVYRS</sequence>
<keyword evidence="2" id="KW-0547">Nucleotide-binding</keyword>
<dbReference type="InterPro" id="IPR051782">
    <property type="entry name" value="ABC_Transporter_VariousFunc"/>
</dbReference>
<keyword evidence="1" id="KW-0813">Transport</keyword>
<dbReference type="AlphaFoldDB" id="A0A939BFT9"/>
<dbReference type="InterPro" id="IPR003439">
    <property type="entry name" value="ABC_transporter-like_ATP-bd"/>
</dbReference>
<evidence type="ECO:0000313" key="6">
    <source>
        <dbReference type="Proteomes" id="UP000774750"/>
    </source>
</evidence>
<dbReference type="RefSeq" id="WP_204448349.1">
    <property type="nucleotide sequence ID" value="NZ_JACJKY010000035.1"/>
</dbReference>
<dbReference type="CDD" id="cd03230">
    <property type="entry name" value="ABC_DR_subfamily_A"/>
    <property type="match status" value="1"/>
</dbReference>
<dbReference type="PANTHER" id="PTHR42939">
    <property type="entry name" value="ABC TRANSPORTER ATP-BINDING PROTEIN ALBC-RELATED"/>
    <property type="match status" value="1"/>
</dbReference>
<dbReference type="Gene3D" id="3.40.50.300">
    <property type="entry name" value="P-loop containing nucleotide triphosphate hydrolases"/>
    <property type="match status" value="1"/>
</dbReference>
<proteinExistence type="predicted"/>
<comment type="caution">
    <text evidence="5">The sequence shown here is derived from an EMBL/GenBank/DDBJ whole genome shotgun (WGS) entry which is preliminary data.</text>
</comment>